<keyword evidence="3 6" id="KW-1133">Transmembrane helix</keyword>
<feature type="compositionally biased region" description="Acidic residues" evidence="5">
    <location>
        <begin position="18"/>
        <end position="35"/>
    </location>
</feature>
<gene>
    <name evidence="7" type="ORF">FIBSPDRAFT_943896</name>
</gene>
<dbReference type="GO" id="GO:0030001">
    <property type="term" value="P:metal ion transport"/>
    <property type="evidence" value="ECO:0007669"/>
    <property type="project" value="InterPro"/>
</dbReference>
<keyword evidence="2 6" id="KW-0812">Transmembrane</keyword>
<evidence type="ECO:0000256" key="6">
    <source>
        <dbReference type="SAM" id="Phobius"/>
    </source>
</evidence>
<evidence type="ECO:0000313" key="8">
    <source>
        <dbReference type="Proteomes" id="UP000076532"/>
    </source>
</evidence>
<dbReference type="GO" id="GO:0016020">
    <property type="term" value="C:membrane"/>
    <property type="evidence" value="ECO:0007669"/>
    <property type="project" value="UniProtKB-SubCell"/>
</dbReference>
<sequence>MSNRYAPLPNHPNANADPNDELEAAFDDSDDEDASESQPLNPVRNQPSQRVPQGTYDFEADYDHPPPGSPPGPSAVALPNDHGNSNGITSFTADVPASAHAQRGGWFGRTAAAVLPTHYVQRFGLVPQAPRGVVGGGTNMDGVFANVTAKPSRPVRVQNGDETYMVPEDARAEAPPSYAAAQADSVPPYWETTVHTSLSPNIFGEVMVDNLPTGSFFSFLWNMLVSVSFQFVGFLLTYMLHTSHAARLGSRAGLGITLIQFGFSMRQDDSASTGNDGFGNWWRTGDPAADSPFGSMNNETWSSVESSNVSDVTFIRPDMSALNEWISFFFMTIGWFTLLTSLLGFYRVKRWEQGILSPQQPAAPRTAAEAAREQALVSSLQNAFGLGGVRDSEGEIVVHGSAAAGRTDASVVEEDAGAAMARRRETARESDRRIREGLQAAGLL</sequence>
<evidence type="ECO:0008006" key="9">
    <source>
        <dbReference type="Google" id="ProtNLM"/>
    </source>
</evidence>
<organism evidence="7 8">
    <name type="scientific">Athelia psychrophila</name>
    <dbReference type="NCBI Taxonomy" id="1759441"/>
    <lineage>
        <taxon>Eukaryota</taxon>
        <taxon>Fungi</taxon>
        <taxon>Dikarya</taxon>
        <taxon>Basidiomycota</taxon>
        <taxon>Agaricomycotina</taxon>
        <taxon>Agaricomycetes</taxon>
        <taxon>Agaricomycetidae</taxon>
        <taxon>Atheliales</taxon>
        <taxon>Atheliaceae</taxon>
        <taxon>Athelia</taxon>
    </lineage>
</organism>
<evidence type="ECO:0000256" key="2">
    <source>
        <dbReference type="ARBA" id="ARBA00022692"/>
    </source>
</evidence>
<dbReference type="Proteomes" id="UP000076532">
    <property type="component" value="Unassembled WGS sequence"/>
</dbReference>
<keyword evidence="8" id="KW-1185">Reference proteome</keyword>
<dbReference type="STRING" id="436010.A0A166VPE0"/>
<evidence type="ECO:0000256" key="5">
    <source>
        <dbReference type="SAM" id="MobiDB-lite"/>
    </source>
</evidence>
<dbReference type="Pfam" id="PF10176">
    <property type="entry name" value="NEDD4_Bsd2"/>
    <property type="match status" value="1"/>
</dbReference>
<protein>
    <recommendedName>
        <fullName evidence="9">Metal homeostatis protein bsd2</fullName>
    </recommendedName>
</protein>
<dbReference type="GO" id="GO:0006511">
    <property type="term" value="P:ubiquitin-dependent protein catabolic process"/>
    <property type="evidence" value="ECO:0007669"/>
    <property type="project" value="TreeGrafter"/>
</dbReference>
<feature type="compositionally biased region" description="Low complexity" evidence="5">
    <location>
        <begin position="1"/>
        <end position="17"/>
    </location>
</feature>
<dbReference type="AlphaFoldDB" id="A0A166VPE0"/>
<dbReference type="GO" id="GO:0048471">
    <property type="term" value="C:perinuclear region of cytoplasm"/>
    <property type="evidence" value="ECO:0007669"/>
    <property type="project" value="TreeGrafter"/>
</dbReference>
<feature type="region of interest" description="Disordered" evidence="5">
    <location>
        <begin position="1"/>
        <end position="90"/>
    </location>
</feature>
<reference evidence="7 8" key="1">
    <citation type="journal article" date="2016" name="Mol. Biol. Evol.">
        <title>Comparative Genomics of Early-Diverging Mushroom-Forming Fungi Provides Insights into the Origins of Lignocellulose Decay Capabilities.</title>
        <authorList>
            <person name="Nagy L.G."/>
            <person name="Riley R."/>
            <person name="Tritt A."/>
            <person name="Adam C."/>
            <person name="Daum C."/>
            <person name="Floudas D."/>
            <person name="Sun H."/>
            <person name="Yadav J.S."/>
            <person name="Pangilinan J."/>
            <person name="Larsson K.H."/>
            <person name="Matsuura K."/>
            <person name="Barry K."/>
            <person name="Labutti K."/>
            <person name="Kuo R."/>
            <person name="Ohm R.A."/>
            <person name="Bhattacharya S.S."/>
            <person name="Shirouzu T."/>
            <person name="Yoshinaga Y."/>
            <person name="Martin F.M."/>
            <person name="Grigoriev I.V."/>
            <person name="Hibbett D.S."/>
        </authorList>
    </citation>
    <scope>NUCLEOTIDE SEQUENCE [LARGE SCALE GENOMIC DNA]</scope>
    <source>
        <strain evidence="7 8">CBS 109695</strain>
    </source>
</reference>
<dbReference type="GO" id="GO:0005783">
    <property type="term" value="C:endoplasmic reticulum"/>
    <property type="evidence" value="ECO:0007669"/>
    <property type="project" value="TreeGrafter"/>
</dbReference>
<dbReference type="CDD" id="cd22212">
    <property type="entry name" value="NDFIP-like"/>
    <property type="match status" value="1"/>
</dbReference>
<comment type="subcellular location">
    <subcellularLocation>
        <location evidence="1">Membrane</location>
        <topology evidence="1">Multi-pass membrane protein</topology>
    </subcellularLocation>
</comment>
<dbReference type="PANTHER" id="PTHR13396">
    <property type="entry name" value="NEDD4 FAMILY INTERACTING PROTEIN 1/2"/>
    <property type="match status" value="1"/>
</dbReference>
<dbReference type="GO" id="GO:0031398">
    <property type="term" value="P:positive regulation of protein ubiquitination"/>
    <property type="evidence" value="ECO:0007669"/>
    <property type="project" value="TreeGrafter"/>
</dbReference>
<evidence type="ECO:0000256" key="4">
    <source>
        <dbReference type="ARBA" id="ARBA00023136"/>
    </source>
</evidence>
<feature type="transmembrane region" description="Helical" evidence="6">
    <location>
        <begin position="216"/>
        <end position="236"/>
    </location>
</feature>
<evidence type="ECO:0000256" key="3">
    <source>
        <dbReference type="ARBA" id="ARBA00022989"/>
    </source>
</evidence>
<dbReference type="GO" id="GO:0005794">
    <property type="term" value="C:Golgi apparatus"/>
    <property type="evidence" value="ECO:0007669"/>
    <property type="project" value="TreeGrafter"/>
</dbReference>
<name>A0A166VPE0_9AGAM</name>
<dbReference type="OrthoDB" id="10003116at2759"/>
<keyword evidence="4 6" id="KW-0472">Membrane</keyword>
<feature type="transmembrane region" description="Helical" evidence="6">
    <location>
        <begin position="325"/>
        <end position="346"/>
    </location>
</feature>
<evidence type="ECO:0000256" key="1">
    <source>
        <dbReference type="ARBA" id="ARBA00004141"/>
    </source>
</evidence>
<dbReference type="GO" id="GO:0007034">
    <property type="term" value="P:vacuolar transport"/>
    <property type="evidence" value="ECO:0007669"/>
    <property type="project" value="InterPro"/>
</dbReference>
<dbReference type="EMBL" id="KV417484">
    <property type="protein sequence ID" value="KZP32931.1"/>
    <property type="molecule type" value="Genomic_DNA"/>
</dbReference>
<proteinExistence type="predicted"/>
<accession>A0A166VPE0</accession>
<feature type="compositionally biased region" description="Polar residues" evidence="5">
    <location>
        <begin position="38"/>
        <end position="52"/>
    </location>
</feature>
<dbReference type="InterPro" id="IPR019325">
    <property type="entry name" value="NEDD4/Bsd2"/>
</dbReference>
<evidence type="ECO:0000313" key="7">
    <source>
        <dbReference type="EMBL" id="KZP32931.1"/>
    </source>
</evidence>
<dbReference type="PANTHER" id="PTHR13396:SF5">
    <property type="entry name" value="NEDD4 FAMILY INTERACTING PROTEIN"/>
    <property type="match status" value="1"/>
</dbReference>